<evidence type="ECO:0000313" key="2">
    <source>
        <dbReference type="Proteomes" id="UP000604046"/>
    </source>
</evidence>
<reference evidence="1" key="1">
    <citation type="submission" date="2021-02" db="EMBL/GenBank/DDBJ databases">
        <authorList>
            <person name="Dougan E. K."/>
            <person name="Rhodes N."/>
            <person name="Thang M."/>
            <person name="Chan C."/>
        </authorList>
    </citation>
    <scope>NUCLEOTIDE SEQUENCE</scope>
</reference>
<accession>A0A812I113</accession>
<keyword evidence="2" id="KW-1185">Reference proteome</keyword>
<organism evidence="1 2">
    <name type="scientific">Symbiodinium natans</name>
    <dbReference type="NCBI Taxonomy" id="878477"/>
    <lineage>
        <taxon>Eukaryota</taxon>
        <taxon>Sar</taxon>
        <taxon>Alveolata</taxon>
        <taxon>Dinophyceae</taxon>
        <taxon>Suessiales</taxon>
        <taxon>Symbiodiniaceae</taxon>
        <taxon>Symbiodinium</taxon>
    </lineage>
</organism>
<comment type="caution">
    <text evidence="1">The sequence shown here is derived from an EMBL/GenBank/DDBJ whole genome shotgun (WGS) entry which is preliminary data.</text>
</comment>
<gene>
    <name evidence="1" type="primary">TERF2IP</name>
    <name evidence="1" type="ORF">SNAT2548_LOCUS2330</name>
</gene>
<evidence type="ECO:0000313" key="1">
    <source>
        <dbReference type="EMBL" id="CAE6968347.1"/>
    </source>
</evidence>
<dbReference type="EMBL" id="CAJNDS010000133">
    <property type="protein sequence ID" value="CAE6968347.1"/>
    <property type="molecule type" value="Genomic_DNA"/>
</dbReference>
<dbReference type="Proteomes" id="UP000604046">
    <property type="component" value="Unassembled WGS sequence"/>
</dbReference>
<proteinExistence type="predicted"/>
<name>A0A812I113_9DINO</name>
<dbReference type="AlphaFoldDB" id="A0A812I113"/>
<protein>
    <submittedName>
        <fullName evidence="1">TERF2IP protein</fullName>
    </submittedName>
</protein>
<sequence length="105" mass="12416">MPVPWSTERRCTFIPDVAERGLQVRQLWDLTIFLKRLCKTKCLTRPAAVGEGEVGRWLEWQSLDLYDITDLVIKKYIPYHDLQWQMDESDPEVAKRYSWAELVCA</sequence>